<comment type="caution">
    <text evidence="2">The sequence shown here is derived from an EMBL/GenBank/DDBJ whole genome shotgun (WGS) entry which is preliminary data.</text>
</comment>
<dbReference type="NCBIfam" id="TIGR02623">
    <property type="entry name" value="G1P_cyt_trans"/>
    <property type="match status" value="1"/>
</dbReference>
<protein>
    <submittedName>
        <fullName evidence="2">Glucose-1-phosphate cytidylyltransferase</fullName>
        <ecNumber evidence="2">2.7.7.33</ecNumber>
    </submittedName>
</protein>
<dbReference type="InterPro" id="IPR005835">
    <property type="entry name" value="NTP_transferase_dom"/>
</dbReference>
<proteinExistence type="predicted"/>
<evidence type="ECO:0000313" key="3">
    <source>
        <dbReference type="Proteomes" id="UP001230986"/>
    </source>
</evidence>
<dbReference type="InterPro" id="IPR013446">
    <property type="entry name" value="G1P_cyt_trans-like"/>
</dbReference>
<dbReference type="Gene3D" id="3.90.550.10">
    <property type="entry name" value="Spore Coat Polysaccharide Biosynthesis Protein SpsA, Chain A"/>
    <property type="match status" value="1"/>
</dbReference>
<organism evidence="2 3">
    <name type="scientific">Geitlerinema calcuttense NRMC-F 0142</name>
    <dbReference type="NCBI Taxonomy" id="2922238"/>
    <lineage>
        <taxon>Bacteria</taxon>
        <taxon>Bacillati</taxon>
        <taxon>Cyanobacteriota</taxon>
        <taxon>Cyanophyceae</taxon>
        <taxon>Geitlerinematales</taxon>
        <taxon>Geitlerinemataceae</taxon>
        <taxon>Geitlerinema</taxon>
    </lineage>
</organism>
<dbReference type="CDD" id="cd02524">
    <property type="entry name" value="G1P_cytidylyltransferase"/>
    <property type="match status" value="1"/>
</dbReference>
<dbReference type="PANTHER" id="PTHR47183:SF1">
    <property type="entry name" value="GLUCOSE-1-PHOSPHATE CYTIDYLYLTRANSFERASE"/>
    <property type="match status" value="1"/>
</dbReference>
<evidence type="ECO:0000313" key="2">
    <source>
        <dbReference type="EMBL" id="MDL5056968.1"/>
    </source>
</evidence>
<dbReference type="RefSeq" id="WP_284475444.1">
    <property type="nucleotide sequence ID" value="NZ_JASVEJ010000022.1"/>
</dbReference>
<dbReference type="EC" id="2.7.7.33" evidence="2"/>
<accession>A0ABT7LY98</accession>
<dbReference type="GO" id="GO:0047343">
    <property type="term" value="F:glucose-1-phosphate cytidylyltransferase activity"/>
    <property type="evidence" value="ECO:0007669"/>
    <property type="project" value="UniProtKB-EC"/>
</dbReference>
<dbReference type="InterPro" id="IPR029044">
    <property type="entry name" value="Nucleotide-diphossugar_trans"/>
</dbReference>
<feature type="domain" description="Nucleotidyl transferase" evidence="1">
    <location>
        <begin position="2"/>
        <end position="229"/>
    </location>
</feature>
<name>A0ABT7LY98_9CYAN</name>
<dbReference type="SUPFAM" id="SSF53448">
    <property type="entry name" value="Nucleotide-diphospho-sugar transferases"/>
    <property type="match status" value="1"/>
</dbReference>
<dbReference type="PANTHER" id="PTHR47183">
    <property type="entry name" value="GLUCOSE-1-PHOSPHATE CYTIDYLYLTRANSFERASE-RELATED"/>
    <property type="match status" value="1"/>
</dbReference>
<sequence length="255" mass="29375">MKAVILAGGYGTRISEETHLKPKPMVAIGGRPIIWHIMKIYSAYNINEFIICCGYKGYIIKEYFANYFLHMSDVTFDMKSNRMEVHQKHAEPWRVTLVDTGEDSMTGGRLKRVQKYVDNETFCFTYGDGVSSVNIAELVKYHHQHQAMATLTAVQPPGRYGALNVEDRRVLNFQEKPQGDGAWINGGFFVLEPQVFDLIEGDLTSWENDTLPTIASKDQLFAFYHKGFWQPMDTLRDKNQLEHLWDLGEAPWKVW</sequence>
<dbReference type="Proteomes" id="UP001230986">
    <property type="component" value="Unassembled WGS sequence"/>
</dbReference>
<evidence type="ECO:0000259" key="1">
    <source>
        <dbReference type="Pfam" id="PF00483"/>
    </source>
</evidence>
<keyword evidence="3" id="KW-1185">Reference proteome</keyword>
<keyword evidence="2" id="KW-0808">Transferase</keyword>
<reference evidence="2 3" key="1">
    <citation type="submission" date="2023-06" db="EMBL/GenBank/DDBJ databases">
        <title>Whole genome sequence of Oscillatoria calcuttensis NRMC-F 0142.</title>
        <authorList>
            <person name="Shakena Fathima T."/>
            <person name="Muralitharan G."/>
            <person name="Thajuddin N."/>
        </authorList>
    </citation>
    <scope>NUCLEOTIDE SEQUENCE [LARGE SCALE GENOMIC DNA]</scope>
    <source>
        <strain evidence="2 3">NRMC-F 0142</strain>
    </source>
</reference>
<dbReference type="Pfam" id="PF00483">
    <property type="entry name" value="NTP_transferase"/>
    <property type="match status" value="1"/>
</dbReference>
<dbReference type="EMBL" id="JASVEJ010000022">
    <property type="protein sequence ID" value="MDL5056968.1"/>
    <property type="molecule type" value="Genomic_DNA"/>
</dbReference>
<gene>
    <name evidence="2" type="primary">rfbF</name>
    <name evidence="2" type="ORF">QQ055_05750</name>
</gene>
<keyword evidence="2" id="KW-0548">Nucleotidyltransferase</keyword>
<dbReference type="InterPro" id="IPR046981">
    <property type="entry name" value="G1P_cyt_trans"/>
</dbReference>